<gene>
    <name evidence="3" type="ORF">EB796_007157</name>
</gene>
<feature type="domain" description="WASH complex subunit 7 C-terminal" evidence="2">
    <location>
        <begin position="51"/>
        <end position="101"/>
    </location>
</feature>
<evidence type="ECO:0000313" key="4">
    <source>
        <dbReference type="Proteomes" id="UP000593567"/>
    </source>
</evidence>
<evidence type="ECO:0000313" key="3">
    <source>
        <dbReference type="EMBL" id="KAF6034537.1"/>
    </source>
</evidence>
<feature type="region of interest" description="Disordered" evidence="1">
    <location>
        <begin position="108"/>
        <end position="144"/>
    </location>
</feature>
<dbReference type="Proteomes" id="UP000593567">
    <property type="component" value="Unassembled WGS sequence"/>
</dbReference>
<dbReference type="GO" id="GO:0071203">
    <property type="term" value="C:WASH complex"/>
    <property type="evidence" value="ECO:0007669"/>
    <property type="project" value="InterPro"/>
</dbReference>
<dbReference type="GO" id="GO:0007032">
    <property type="term" value="P:endosome organization"/>
    <property type="evidence" value="ECO:0007669"/>
    <property type="project" value="TreeGrafter"/>
</dbReference>
<dbReference type="GO" id="GO:0016197">
    <property type="term" value="P:endosomal transport"/>
    <property type="evidence" value="ECO:0007669"/>
    <property type="project" value="TreeGrafter"/>
</dbReference>
<dbReference type="GO" id="GO:0005768">
    <property type="term" value="C:endosome"/>
    <property type="evidence" value="ECO:0007669"/>
    <property type="project" value="TreeGrafter"/>
</dbReference>
<dbReference type="PANTHER" id="PTHR31409:SF0">
    <property type="entry name" value="WASH COMPLEX SUBUNIT 4"/>
    <property type="match status" value="1"/>
</dbReference>
<dbReference type="OrthoDB" id="10261210at2759"/>
<name>A0A7J7K8E6_BUGNE</name>
<dbReference type="EMBL" id="VXIV02001050">
    <property type="protein sequence ID" value="KAF6034537.1"/>
    <property type="molecule type" value="Genomic_DNA"/>
</dbReference>
<dbReference type="InterPro" id="IPR028283">
    <property type="entry name" value="WASH-7_C"/>
</dbReference>
<sequence>MTHYTVLQICSRTLYAGKCFAPEFRDQKHIHLKNFFMIIPPLSVLTRYKGDKEAARKQAARGSSDEKLSQTMSLTTKRLDTYQQEFNLLYYSLRSARIFFRADQTAEEEKDETKAKAEEGASDTGATQGATGATQGATAAEVPHQGCTQCCWKLDYLD</sequence>
<evidence type="ECO:0000259" key="2">
    <source>
        <dbReference type="Pfam" id="PF14746"/>
    </source>
</evidence>
<reference evidence="3" key="1">
    <citation type="submission" date="2020-06" db="EMBL/GenBank/DDBJ databases">
        <title>Draft genome of Bugula neritina, a colonial animal packing powerful symbionts and potential medicines.</title>
        <authorList>
            <person name="Rayko M."/>
        </authorList>
    </citation>
    <scope>NUCLEOTIDE SEQUENCE [LARGE SCALE GENOMIC DNA]</scope>
    <source>
        <strain evidence="3">Kwan_BN1</strain>
    </source>
</reference>
<keyword evidence="4" id="KW-1185">Reference proteome</keyword>
<dbReference type="AlphaFoldDB" id="A0A7J7K8E6"/>
<dbReference type="InterPro" id="IPR027307">
    <property type="entry name" value="WASH7"/>
</dbReference>
<organism evidence="3 4">
    <name type="scientific">Bugula neritina</name>
    <name type="common">Brown bryozoan</name>
    <name type="synonym">Sertularia neritina</name>
    <dbReference type="NCBI Taxonomy" id="10212"/>
    <lineage>
        <taxon>Eukaryota</taxon>
        <taxon>Metazoa</taxon>
        <taxon>Spiralia</taxon>
        <taxon>Lophotrochozoa</taxon>
        <taxon>Bryozoa</taxon>
        <taxon>Gymnolaemata</taxon>
        <taxon>Cheilostomatida</taxon>
        <taxon>Flustrina</taxon>
        <taxon>Buguloidea</taxon>
        <taxon>Bugulidae</taxon>
        <taxon>Bugula</taxon>
    </lineage>
</organism>
<feature type="compositionally biased region" description="Low complexity" evidence="1">
    <location>
        <begin position="124"/>
        <end position="140"/>
    </location>
</feature>
<comment type="caution">
    <text evidence="3">The sequence shown here is derived from an EMBL/GenBank/DDBJ whole genome shotgun (WGS) entry which is preliminary data.</text>
</comment>
<proteinExistence type="predicted"/>
<evidence type="ECO:0000256" key="1">
    <source>
        <dbReference type="SAM" id="MobiDB-lite"/>
    </source>
</evidence>
<dbReference type="Pfam" id="PF14746">
    <property type="entry name" value="WASH-7_C"/>
    <property type="match status" value="1"/>
</dbReference>
<accession>A0A7J7K8E6</accession>
<dbReference type="PANTHER" id="PTHR31409">
    <property type="entry name" value="WASH COMPLEX SUBUNIT 4"/>
    <property type="match status" value="1"/>
</dbReference>
<protein>
    <submittedName>
        <fullName evidence="3">KIAA1033</fullName>
    </submittedName>
</protein>